<organism evidence="1">
    <name type="scientific">marine metagenome</name>
    <dbReference type="NCBI Taxonomy" id="408172"/>
    <lineage>
        <taxon>unclassified sequences</taxon>
        <taxon>metagenomes</taxon>
        <taxon>ecological metagenomes</taxon>
    </lineage>
</organism>
<dbReference type="AlphaFoldDB" id="A0A381ZGD8"/>
<evidence type="ECO:0000313" key="1">
    <source>
        <dbReference type="EMBL" id="SVA88269.1"/>
    </source>
</evidence>
<name>A0A381ZGD8_9ZZZZ</name>
<protein>
    <submittedName>
        <fullName evidence="1">Uncharacterized protein</fullName>
    </submittedName>
</protein>
<gene>
    <name evidence="1" type="ORF">METZ01_LOCUS141123</name>
</gene>
<reference evidence="1" key="1">
    <citation type="submission" date="2018-05" db="EMBL/GenBank/DDBJ databases">
        <authorList>
            <person name="Lanie J.A."/>
            <person name="Ng W.-L."/>
            <person name="Kazmierczak K.M."/>
            <person name="Andrzejewski T.M."/>
            <person name="Davidsen T.M."/>
            <person name="Wayne K.J."/>
            <person name="Tettelin H."/>
            <person name="Glass J.I."/>
            <person name="Rusch D."/>
            <person name="Podicherti R."/>
            <person name="Tsui H.-C.T."/>
            <person name="Winkler M.E."/>
        </authorList>
    </citation>
    <scope>NUCLEOTIDE SEQUENCE</scope>
</reference>
<feature type="non-terminal residue" evidence="1">
    <location>
        <position position="38"/>
    </location>
</feature>
<sequence>MLNYICSGNGNIIVNFDGENICIDSDHVNHKMVTEALA</sequence>
<proteinExistence type="predicted"/>
<dbReference type="EMBL" id="UINC01021210">
    <property type="protein sequence ID" value="SVA88269.1"/>
    <property type="molecule type" value="Genomic_DNA"/>
</dbReference>
<accession>A0A381ZGD8</accession>